<proteinExistence type="predicted"/>
<dbReference type="EMBL" id="FZNK01000008">
    <property type="protein sequence ID" value="SNR66113.1"/>
    <property type="molecule type" value="Genomic_DNA"/>
</dbReference>
<reference evidence="1 2" key="1">
    <citation type="submission" date="2017-06" db="EMBL/GenBank/DDBJ databases">
        <authorList>
            <person name="Kim H.J."/>
            <person name="Triplett B.A."/>
        </authorList>
    </citation>
    <scope>NUCLEOTIDE SEQUENCE [LARGE SCALE GENOMIC DNA]</scope>
    <source>
        <strain evidence="1 2">DSM 19316</strain>
    </source>
</reference>
<dbReference type="Proteomes" id="UP000198297">
    <property type="component" value="Unassembled WGS sequence"/>
</dbReference>
<gene>
    <name evidence="1" type="ORF">SAMN06266787_10869</name>
</gene>
<evidence type="ECO:0000313" key="1">
    <source>
        <dbReference type="EMBL" id="SNR66113.1"/>
    </source>
</evidence>
<accession>A0A238Y650</accession>
<protein>
    <submittedName>
        <fullName evidence="1">Uncharacterized protein</fullName>
    </submittedName>
</protein>
<organism evidence="1 2">
    <name type="scientific">Halorubrum ezzemoulense</name>
    <name type="common">Halorubrum chaoviator</name>
    <dbReference type="NCBI Taxonomy" id="337243"/>
    <lineage>
        <taxon>Archaea</taxon>
        <taxon>Methanobacteriati</taxon>
        <taxon>Methanobacteriota</taxon>
        <taxon>Stenosarchaea group</taxon>
        <taxon>Halobacteria</taxon>
        <taxon>Halobacteriales</taxon>
        <taxon>Haloferacaceae</taxon>
        <taxon>Halorubrum</taxon>
    </lineage>
</organism>
<dbReference type="AlphaFoldDB" id="A0A238Y650"/>
<sequence>MFTDRSDLDTDTEVVTHRRSNKDSCNGCLGEFDTLGGSVHFVERNFRICREEGIDASLSSESSAEFDEEPECLIRVKVSFCSLEVLDCFIKCRSRRGYASIGRE</sequence>
<name>A0A238Y650_HALEZ</name>
<evidence type="ECO:0000313" key="2">
    <source>
        <dbReference type="Proteomes" id="UP000198297"/>
    </source>
</evidence>